<protein>
    <submittedName>
        <fullName evidence="1">Uncharacterized protein</fullName>
    </submittedName>
</protein>
<dbReference type="EMBL" id="GBRH01269499">
    <property type="protein sequence ID" value="JAD28396.1"/>
    <property type="molecule type" value="Transcribed_RNA"/>
</dbReference>
<proteinExistence type="predicted"/>
<sequence length="14" mass="1664">MWKQGGLRKEICKS</sequence>
<name>A0A0A8YQ03_ARUDO</name>
<reference evidence="1" key="2">
    <citation type="journal article" date="2015" name="Data Brief">
        <title>Shoot transcriptome of the giant reed, Arundo donax.</title>
        <authorList>
            <person name="Barrero R.A."/>
            <person name="Guerrero F.D."/>
            <person name="Moolhuijzen P."/>
            <person name="Goolsby J.A."/>
            <person name="Tidwell J."/>
            <person name="Bellgard S.E."/>
            <person name="Bellgard M.I."/>
        </authorList>
    </citation>
    <scope>NUCLEOTIDE SEQUENCE</scope>
    <source>
        <tissue evidence="1">Shoot tissue taken approximately 20 cm above the soil surface</tissue>
    </source>
</reference>
<accession>A0A0A8YQ03</accession>
<evidence type="ECO:0000313" key="1">
    <source>
        <dbReference type="EMBL" id="JAD28396.1"/>
    </source>
</evidence>
<organism evidence="1">
    <name type="scientific">Arundo donax</name>
    <name type="common">Giant reed</name>
    <name type="synonym">Donax arundinaceus</name>
    <dbReference type="NCBI Taxonomy" id="35708"/>
    <lineage>
        <taxon>Eukaryota</taxon>
        <taxon>Viridiplantae</taxon>
        <taxon>Streptophyta</taxon>
        <taxon>Embryophyta</taxon>
        <taxon>Tracheophyta</taxon>
        <taxon>Spermatophyta</taxon>
        <taxon>Magnoliopsida</taxon>
        <taxon>Liliopsida</taxon>
        <taxon>Poales</taxon>
        <taxon>Poaceae</taxon>
        <taxon>PACMAD clade</taxon>
        <taxon>Arundinoideae</taxon>
        <taxon>Arundineae</taxon>
        <taxon>Arundo</taxon>
    </lineage>
</organism>
<reference evidence="1" key="1">
    <citation type="submission" date="2014-09" db="EMBL/GenBank/DDBJ databases">
        <authorList>
            <person name="Magalhaes I.L.F."/>
            <person name="Oliveira U."/>
            <person name="Santos F.R."/>
            <person name="Vidigal T.H.D.A."/>
            <person name="Brescovit A.D."/>
            <person name="Santos A.J."/>
        </authorList>
    </citation>
    <scope>NUCLEOTIDE SEQUENCE</scope>
    <source>
        <tissue evidence="1">Shoot tissue taken approximately 20 cm above the soil surface</tissue>
    </source>
</reference>